<evidence type="ECO:0000256" key="3">
    <source>
        <dbReference type="ARBA" id="ARBA00037882"/>
    </source>
</evidence>
<dbReference type="InterPro" id="IPR017806">
    <property type="entry name" value="EgtB"/>
</dbReference>
<keyword evidence="7" id="KW-1185">Reference proteome</keyword>
<organism evidence="6 7">
    <name type="scientific">Legionella cardiaca</name>
    <dbReference type="NCBI Taxonomy" id="1071983"/>
    <lineage>
        <taxon>Bacteria</taxon>
        <taxon>Pseudomonadati</taxon>
        <taxon>Pseudomonadota</taxon>
        <taxon>Gammaproteobacteria</taxon>
        <taxon>Legionellales</taxon>
        <taxon>Legionellaceae</taxon>
        <taxon>Legionella</taxon>
    </lineage>
</organism>
<evidence type="ECO:0000259" key="5">
    <source>
        <dbReference type="Pfam" id="PF12867"/>
    </source>
</evidence>
<evidence type="ECO:0000313" key="7">
    <source>
        <dbReference type="Proteomes" id="UP001222087"/>
    </source>
</evidence>
<dbReference type="InterPro" id="IPR051043">
    <property type="entry name" value="Sulfatase_Mod_Factor_Kinase"/>
</dbReference>
<evidence type="ECO:0000256" key="2">
    <source>
        <dbReference type="ARBA" id="ARBA00023004"/>
    </source>
</evidence>
<dbReference type="Pfam" id="PF03781">
    <property type="entry name" value="FGE-sulfatase"/>
    <property type="match status" value="2"/>
</dbReference>
<dbReference type="NCBIfam" id="TIGR03440">
    <property type="entry name" value="egtB_TIGR03440"/>
    <property type="match status" value="1"/>
</dbReference>
<dbReference type="InterPro" id="IPR016187">
    <property type="entry name" value="CTDL_fold"/>
</dbReference>
<dbReference type="InterPro" id="IPR042095">
    <property type="entry name" value="SUMF_sf"/>
</dbReference>
<keyword evidence="2" id="KW-0408">Iron</keyword>
<comment type="pathway">
    <text evidence="3">Amino-acid biosynthesis; ergothioneine biosynthesis.</text>
</comment>
<feature type="domain" description="Sulfatase-modifying factor enzyme-like" evidence="4">
    <location>
        <begin position="345"/>
        <end position="419"/>
    </location>
</feature>
<dbReference type="PANTHER" id="PTHR23150:SF36">
    <property type="entry name" value="HERCYNINE OXYGENASE"/>
    <property type="match status" value="1"/>
</dbReference>
<dbReference type="InterPro" id="IPR024775">
    <property type="entry name" value="DinB-like"/>
</dbReference>
<dbReference type="InterPro" id="IPR005532">
    <property type="entry name" value="SUMF_dom"/>
</dbReference>
<dbReference type="Pfam" id="PF12867">
    <property type="entry name" value="DinB_2"/>
    <property type="match status" value="1"/>
</dbReference>
<accession>A0ABY8AVP4</accession>
<dbReference type="EMBL" id="CP119078">
    <property type="protein sequence ID" value="WED44231.1"/>
    <property type="molecule type" value="Genomic_DNA"/>
</dbReference>
<feature type="domain" description="DinB-like" evidence="5">
    <location>
        <begin position="10"/>
        <end position="143"/>
    </location>
</feature>
<dbReference type="RefSeq" id="WP_275090047.1">
    <property type="nucleotide sequence ID" value="NZ_CP119078.1"/>
</dbReference>
<keyword evidence="1" id="KW-0560">Oxidoreductase</keyword>
<evidence type="ECO:0000256" key="1">
    <source>
        <dbReference type="ARBA" id="ARBA00023002"/>
    </source>
</evidence>
<dbReference type="Gene3D" id="3.90.1580.10">
    <property type="entry name" value="paralog of FGE (formylglycine-generating enzyme)"/>
    <property type="match status" value="1"/>
</dbReference>
<reference evidence="6 7" key="1">
    <citation type="submission" date="2023-02" db="EMBL/GenBank/DDBJ databases">
        <title>Genome Sequence of L. cardiaca H63T.</title>
        <authorList>
            <person name="Lopez A.E."/>
            <person name="Cianciotto N.P."/>
        </authorList>
    </citation>
    <scope>NUCLEOTIDE SEQUENCE [LARGE SCALE GENOMIC DNA]</scope>
    <source>
        <strain evidence="6 7">H63</strain>
    </source>
</reference>
<protein>
    <submittedName>
        <fullName evidence="6">Ergothioneine biosynthesis protein EgtB</fullName>
    </submittedName>
</protein>
<dbReference type="PANTHER" id="PTHR23150">
    <property type="entry name" value="SULFATASE MODIFYING FACTOR 1, 2"/>
    <property type="match status" value="1"/>
</dbReference>
<evidence type="ECO:0000259" key="4">
    <source>
        <dbReference type="Pfam" id="PF03781"/>
    </source>
</evidence>
<dbReference type="SUPFAM" id="SSF56436">
    <property type="entry name" value="C-type lectin-like"/>
    <property type="match status" value="1"/>
</dbReference>
<dbReference type="Proteomes" id="UP001222087">
    <property type="component" value="Chromosome"/>
</dbReference>
<gene>
    <name evidence="6" type="primary">egtB</name>
    <name evidence="6" type="ORF">PXX05_05440</name>
</gene>
<name>A0ABY8AVP4_9GAMM</name>
<evidence type="ECO:0000313" key="6">
    <source>
        <dbReference type="EMBL" id="WED44231.1"/>
    </source>
</evidence>
<feature type="domain" description="Sulfatase-modifying factor enzyme-like" evidence="4">
    <location>
        <begin position="180"/>
        <end position="311"/>
    </location>
</feature>
<proteinExistence type="predicted"/>
<sequence>MVKEELAQRFKDVRQKTEELCQPLFTEDYVIQSMPDVSPPKWHLAHTTWFFETFILSPYLNSYKTFHPSFNYKFNSYYQTIGQPYLRPERGLLSRPTVKIIYDYRQYINDHILSLLERLPESELSTIKMLLSWGLQHEQQHQELLLMDIKHNFSRDPDFPCYQIVSRPKEEKINKEIIKTMMEVAGDIVEIGYDGTDFCFDNELPRHKKILEPFKIASQLVTNGEYLEFIMDNGYHDPRWWLADGWDWLQQHHCEAPLYWQKIDNEWHIFTLGGLKQLHLAEPVSHVSYYEADAYAKWRGCRLPTEDEWEHFVTKTGLSPEQGNFLESGLYHPQACVYQKNNPSQFFGDLWEWTASPYTPYPGYKAMDGSLGEYNGKFMSNQLVLRGGCCVTPQNHIRASYRNFFQPEKRWQFSGIRLAANLKGEA</sequence>